<feature type="region of interest" description="Disordered" evidence="3">
    <location>
        <begin position="1"/>
        <end position="32"/>
    </location>
</feature>
<protein>
    <submittedName>
        <fullName evidence="5">Type II toxin-antitoxin system RatA family toxin</fullName>
    </submittedName>
</protein>
<comment type="similarity">
    <text evidence="1">Belongs to the ribosome association toxin RatA family.</text>
</comment>
<gene>
    <name evidence="5" type="ORF">AAIA72_15900</name>
</gene>
<evidence type="ECO:0000256" key="2">
    <source>
        <dbReference type="ARBA" id="ARBA00022649"/>
    </source>
</evidence>
<organism evidence="5">
    <name type="scientific">Thermohahella caldifontis</name>
    <dbReference type="NCBI Taxonomy" id="3142973"/>
    <lineage>
        <taxon>Bacteria</taxon>
        <taxon>Pseudomonadati</taxon>
        <taxon>Pseudomonadota</taxon>
        <taxon>Gammaproteobacteria</taxon>
        <taxon>Oceanospirillales</taxon>
        <taxon>Hahellaceae</taxon>
        <taxon>Thermohahella</taxon>
    </lineage>
</organism>
<dbReference type="RefSeq" id="WP_369601271.1">
    <property type="nucleotide sequence ID" value="NZ_CP154858.1"/>
</dbReference>
<dbReference type="EMBL" id="CP154858">
    <property type="protein sequence ID" value="XDT72259.1"/>
    <property type="molecule type" value="Genomic_DNA"/>
</dbReference>
<dbReference type="InterPro" id="IPR005031">
    <property type="entry name" value="COQ10_START"/>
</dbReference>
<dbReference type="AlphaFoldDB" id="A0AB39UW83"/>
<feature type="domain" description="Coenzyme Q-binding protein COQ10 START" evidence="4">
    <location>
        <begin position="11"/>
        <end position="102"/>
    </location>
</feature>
<reference evidence="5" key="1">
    <citation type="submission" date="2024-05" db="EMBL/GenBank/DDBJ databases">
        <title>Genome sequencing of novel strain.</title>
        <authorList>
            <person name="Ganbat D."/>
            <person name="Ganbat S."/>
            <person name="Lee S.-J."/>
        </authorList>
    </citation>
    <scope>NUCLEOTIDE SEQUENCE</scope>
    <source>
        <strain evidence="5">SMD15-11</strain>
    </source>
</reference>
<evidence type="ECO:0000256" key="3">
    <source>
        <dbReference type="SAM" id="MobiDB-lite"/>
    </source>
</evidence>
<dbReference type="PANTHER" id="PTHR12901:SF10">
    <property type="entry name" value="COENZYME Q-BINDING PROTEIN COQ10, MITOCHONDRIAL"/>
    <property type="match status" value="1"/>
</dbReference>
<evidence type="ECO:0000256" key="1">
    <source>
        <dbReference type="ARBA" id="ARBA00008918"/>
    </source>
</evidence>
<evidence type="ECO:0000313" key="5">
    <source>
        <dbReference type="EMBL" id="XDT72259.1"/>
    </source>
</evidence>
<dbReference type="SUPFAM" id="SSF55961">
    <property type="entry name" value="Bet v1-like"/>
    <property type="match status" value="1"/>
</dbReference>
<dbReference type="Pfam" id="PF03364">
    <property type="entry name" value="Polyketide_cyc"/>
    <property type="match status" value="1"/>
</dbReference>
<dbReference type="Gene3D" id="3.30.530.20">
    <property type="match status" value="1"/>
</dbReference>
<dbReference type="InterPro" id="IPR023393">
    <property type="entry name" value="START-like_dom_sf"/>
</dbReference>
<feature type="compositionally biased region" description="Basic and acidic residues" evidence="3">
    <location>
        <begin position="1"/>
        <end position="13"/>
    </location>
</feature>
<evidence type="ECO:0000259" key="4">
    <source>
        <dbReference type="Pfam" id="PF03364"/>
    </source>
</evidence>
<keyword evidence="2" id="KW-1277">Toxin-antitoxin system</keyword>
<dbReference type="PANTHER" id="PTHR12901">
    <property type="entry name" value="SPERM PROTEIN HOMOLOG"/>
    <property type="match status" value="1"/>
</dbReference>
<dbReference type="GO" id="GO:0048039">
    <property type="term" value="F:ubiquinone binding"/>
    <property type="evidence" value="ECO:0007669"/>
    <property type="project" value="InterPro"/>
</dbReference>
<accession>A0AB39UW83</accession>
<dbReference type="KEGG" id="tcd:AAIA72_15900"/>
<dbReference type="GO" id="GO:0045333">
    <property type="term" value="P:cellular respiration"/>
    <property type="evidence" value="ECO:0007669"/>
    <property type="project" value="InterPro"/>
</dbReference>
<dbReference type="InterPro" id="IPR044996">
    <property type="entry name" value="COQ10-like"/>
</dbReference>
<sequence length="111" mass="12553">MVWRHPDSGEQARRNAGQHRGGQGGLRQRFTTRNRLAEPERIDMHLVDGPFRYLHGCWHFRALDVNACKVELVLSFEMNTALAGVTMGPVFNQAANTMVDAFVKRAKVIYG</sequence>
<name>A0AB39UW83_9GAMM</name>
<proteinExistence type="inferred from homology"/>
<dbReference type="CDD" id="cd07813">
    <property type="entry name" value="COQ10p_like"/>
    <property type="match status" value="1"/>
</dbReference>